<comment type="caution">
    <text evidence="2">The sequence shown here is derived from an EMBL/GenBank/DDBJ whole genome shotgun (WGS) entry which is preliminary data.</text>
</comment>
<evidence type="ECO:0000256" key="1">
    <source>
        <dbReference type="SAM" id="MobiDB-lite"/>
    </source>
</evidence>
<dbReference type="EMBL" id="AMZH03000856">
    <property type="protein sequence ID" value="RRT81664.1"/>
    <property type="molecule type" value="Genomic_DNA"/>
</dbReference>
<feature type="region of interest" description="Disordered" evidence="1">
    <location>
        <begin position="1"/>
        <end position="52"/>
    </location>
</feature>
<protein>
    <submittedName>
        <fullName evidence="2">Uncharacterized protein</fullName>
    </submittedName>
</protein>
<feature type="non-terminal residue" evidence="2">
    <location>
        <position position="1"/>
    </location>
</feature>
<sequence length="83" mass="9085">DPGVRGKAAGSNYGGGSFYMTNPGVRPAPNPRLSPLPPEPADFHNDRGATVDIPLDTEKDLKKREKELQAKEAELNRREKVCI</sequence>
<gene>
    <name evidence="2" type="ORF">B296_00015735</name>
</gene>
<proteinExistence type="predicted"/>
<dbReference type="AlphaFoldDB" id="A0A427AZF8"/>
<reference evidence="2 3" key="1">
    <citation type="journal article" date="2014" name="Agronomy (Basel)">
        <title>A Draft Genome Sequence for Ensete ventricosum, the Drought-Tolerant Tree Against Hunger.</title>
        <authorList>
            <person name="Harrison J."/>
            <person name="Moore K.A."/>
            <person name="Paszkiewicz K."/>
            <person name="Jones T."/>
            <person name="Grant M."/>
            <person name="Ambacheew D."/>
            <person name="Muzemil S."/>
            <person name="Studholme D.J."/>
        </authorList>
    </citation>
    <scope>NUCLEOTIDE SEQUENCE [LARGE SCALE GENOMIC DNA]</scope>
</reference>
<evidence type="ECO:0000313" key="2">
    <source>
        <dbReference type="EMBL" id="RRT81664.1"/>
    </source>
</evidence>
<feature type="compositionally biased region" description="Pro residues" evidence="1">
    <location>
        <begin position="26"/>
        <end position="40"/>
    </location>
</feature>
<name>A0A427AZF8_ENSVE</name>
<dbReference type="Proteomes" id="UP000287651">
    <property type="component" value="Unassembled WGS sequence"/>
</dbReference>
<accession>A0A427AZF8</accession>
<evidence type="ECO:0000313" key="3">
    <source>
        <dbReference type="Proteomes" id="UP000287651"/>
    </source>
</evidence>
<organism evidence="2 3">
    <name type="scientific">Ensete ventricosum</name>
    <name type="common">Abyssinian banana</name>
    <name type="synonym">Musa ensete</name>
    <dbReference type="NCBI Taxonomy" id="4639"/>
    <lineage>
        <taxon>Eukaryota</taxon>
        <taxon>Viridiplantae</taxon>
        <taxon>Streptophyta</taxon>
        <taxon>Embryophyta</taxon>
        <taxon>Tracheophyta</taxon>
        <taxon>Spermatophyta</taxon>
        <taxon>Magnoliopsida</taxon>
        <taxon>Liliopsida</taxon>
        <taxon>Zingiberales</taxon>
        <taxon>Musaceae</taxon>
        <taxon>Ensete</taxon>
    </lineage>
</organism>